<sequence length="65" mass="7417">MTWEYRVMDRDGELAIYEVHYHDDGSVQGYSETPTFPAADSISALRANCDLYLAALQKPILTYDE</sequence>
<gene>
    <name evidence="1" type="ORF">QRD43_08915</name>
</gene>
<organism evidence="1 2">
    <name type="scientific">Roseateles subflavus</name>
    <dbReference type="NCBI Taxonomy" id="3053353"/>
    <lineage>
        <taxon>Bacteria</taxon>
        <taxon>Pseudomonadati</taxon>
        <taxon>Pseudomonadota</taxon>
        <taxon>Betaproteobacteria</taxon>
        <taxon>Burkholderiales</taxon>
        <taxon>Sphaerotilaceae</taxon>
        <taxon>Roseateles</taxon>
    </lineage>
</organism>
<keyword evidence="2" id="KW-1185">Reference proteome</keyword>
<dbReference type="Proteomes" id="UP001238603">
    <property type="component" value="Unassembled WGS sequence"/>
</dbReference>
<protein>
    <submittedName>
        <fullName evidence="1">Uncharacterized protein</fullName>
    </submittedName>
</protein>
<evidence type="ECO:0000313" key="2">
    <source>
        <dbReference type="Proteomes" id="UP001238603"/>
    </source>
</evidence>
<proteinExistence type="predicted"/>
<dbReference type="EMBL" id="JASVDS010000002">
    <property type="protein sequence ID" value="MDL5032028.1"/>
    <property type="molecule type" value="Genomic_DNA"/>
</dbReference>
<evidence type="ECO:0000313" key="1">
    <source>
        <dbReference type="EMBL" id="MDL5032028.1"/>
    </source>
</evidence>
<reference evidence="1 2" key="1">
    <citation type="submission" date="2023-06" db="EMBL/GenBank/DDBJ databases">
        <title>Pelomonas sp. APW6 16S ribosomal RNA gene genome sequencing and assembly.</title>
        <authorList>
            <person name="Woo H."/>
        </authorList>
    </citation>
    <scope>NUCLEOTIDE SEQUENCE [LARGE SCALE GENOMIC DNA]</scope>
    <source>
        <strain evidence="1 2">APW6</strain>
    </source>
</reference>
<name>A0ABT7LGQ3_9BURK</name>
<comment type="caution">
    <text evidence="1">The sequence shown here is derived from an EMBL/GenBank/DDBJ whole genome shotgun (WGS) entry which is preliminary data.</text>
</comment>
<dbReference type="RefSeq" id="WP_285982131.1">
    <property type="nucleotide sequence ID" value="NZ_JASVDS010000002.1"/>
</dbReference>
<accession>A0ABT7LGQ3</accession>